<dbReference type="GO" id="GO:0000287">
    <property type="term" value="F:magnesium ion binding"/>
    <property type="evidence" value="ECO:0007669"/>
    <property type="project" value="UniProtKB-UniRule"/>
</dbReference>
<feature type="domain" description="Chorismate-utilising enzyme C-terminal" evidence="5">
    <location>
        <begin position="205"/>
        <end position="459"/>
    </location>
</feature>
<dbReference type="AlphaFoldDB" id="A0A317T7M4"/>
<dbReference type="InterPro" id="IPR034681">
    <property type="entry name" value="MenF"/>
</dbReference>
<dbReference type="Gene3D" id="3.60.120.10">
    <property type="entry name" value="Anthranilate synthase"/>
    <property type="match status" value="1"/>
</dbReference>
<dbReference type="NCBIfam" id="TIGR00543">
    <property type="entry name" value="isochor_syn"/>
    <property type="match status" value="1"/>
</dbReference>
<comment type="pathway">
    <text evidence="4">Quinol/quinone metabolism; menaquinone biosynthesis.</text>
</comment>
<comment type="cofactor">
    <cofactor evidence="4">
        <name>Mg(2+)</name>
        <dbReference type="ChEBI" id="CHEBI:18420"/>
    </cofactor>
</comment>
<dbReference type="UniPathway" id="UPA00079"/>
<name>A0A317T7M4_9CHLB</name>
<evidence type="ECO:0000313" key="7">
    <source>
        <dbReference type="Proteomes" id="UP000246278"/>
    </source>
</evidence>
<comment type="function">
    <text evidence="4">Catalyzes the conversion of chorismate to isochorismate.</text>
</comment>
<proteinExistence type="inferred from homology"/>
<comment type="caution">
    <text evidence="6">The sequence shown here is derived from an EMBL/GenBank/DDBJ whole genome shotgun (WGS) entry which is preliminary data.</text>
</comment>
<evidence type="ECO:0000313" key="6">
    <source>
        <dbReference type="EMBL" id="PWW82674.1"/>
    </source>
</evidence>
<keyword evidence="4" id="KW-0460">Magnesium</keyword>
<dbReference type="GO" id="GO:0008909">
    <property type="term" value="F:isochorismate synthase activity"/>
    <property type="evidence" value="ECO:0007669"/>
    <property type="project" value="UniProtKB-UniRule"/>
</dbReference>
<dbReference type="GO" id="GO:0009234">
    <property type="term" value="P:menaquinone biosynthetic process"/>
    <property type="evidence" value="ECO:0007669"/>
    <property type="project" value="UniProtKB-UniRule"/>
</dbReference>
<feature type="binding site" evidence="4">
    <location>
        <position position="455"/>
    </location>
    <ligand>
        <name>Mg(2+)</name>
        <dbReference type="ChEBI" id="CHEBI:18420"/>
    </ligand>
</feature>
<dbReference type="OrthoDB" id="9806579at2"/>
<dbReference type="InterPro" id="IPR005801">
    <property type="entry name" value="ADC_synthase"/>
</dbReference>
<dbReference type="EC" id="5.4.4.2" evidence="4"/>
<protein>
    <recommendedName>
        <fullName evidence="4">Isochorismate synthase MenF</fullName>
        <ecNumber evidence="4">5.4.4.2</ecNumber>
    </recommendedName>
    <alternativeName>
        <fullName evidence="4">Isochorismate mutase</fullName>
    </alternativeName>
</protein>
<dbReference type="PANTHER" id="PTHR42839:SF2">
    <property type="entry name" value="ISOCHORISMATE SYNTHASE ENTC"/>
    <property type="match status" value="1"/>
</dbReference>
<feature type="active site" description="Proton donor" evidence="4">
    <location>
        <position position="276"/>
    </location>
</feature>
<dbReference type="Pfam" id="PF00425">
    <property type="entry name" value="Chorismate_bind"/>
    <property type="match status" value="1"/>
</dbReference>
<evidence type="ECO:0000256" key="3">
    <source>
        <dbReference type="ARBA" id="ARBA00023235"/>
    </source>
</evidence>
<evidence type="ECO:0000259" key="5">
    <source>
        <dbReference type="Pfam" id="PF00425"/>
    </source>
</evidence>
<feature type="binding site" evidence="4">
    <location>
        <position position="320"/>
    </location>
    <ligand>
        <name>Mg(2+)</name>
        <dbReference type="ChEBI" id="CHEBI:18420"/>
    </ligand>
</feature>
<keyword evidence="3 4" id="KW-0413">Isomerase</keyword>
<dbReference type="InterPro" id="IPR004561">
    <property type="entry name" value="IsoChor_synthase"/>
</dbReference>
<dbReference type="RefSeq" id="WP_110022390.1">
    <property type="nucleotide sequence ID" value="NZ_PDNZ01000002.1"/>
</dbReference>
<feature type="active site" description="Proton acceptor" evidence="4">
    <location>
        <position position="226"/>
    </location>
</feature>
<dbReference type="EMBL" id="PDNZ01000002">
    <property type="protein sequence ID" value="PWW82674.1"/>
    <property type="molecule type" value="Genomic_DNA"/>
</dbReference>
<organism evidence="6 7">
    <name type="scientific">Prosthecochloris marina</name>
    <dbReference type="NCBI Taxonomy" id="2017681"/>
    <lineage>
        <taxon>Bacteria</taxon>
        <taxon>Pseudomonadati</taxon>
        <taxon>Chlorobiota</taxon>
        <taxon>Chlorobiia</taxon>
        <taxon>Chlorobiales</taxon>
        <taxon>Chlorobiaceae</taxon>
        <taxon>Prosthecochloris</taxon>
    </lineage>
</organism>
<comment type="pathway">
    <text evidence="4">Quinol/quinone metabolism; 1,4-dihydroxy-2-naphthoate biosynthesis; 1,4-dihydroxy-2-naphthoate from chorismate: step 1/7.</text>
</comment>
<sequence length="471" mass="53727">MNKPTDIIEQVSEPLPMKKALSTLQKMVLDHANAAGSVSEPYLQTFSIAVSSTDPLLWLHNQDLYPKFFWSNRKKDDLVAGIGTADVIEYDKTGPNNVSFDILQKELCKKNPGTRYFGGFCFNNEQKQDEQWRAFKSFTFVLPDIQLSVTDGTHTLSCHLMIEPGENSEVRYRRLLETIAKINSSTLRDIPPLPEINSRSFSPDKKQWIKTCNQILQRFQEGLMGKIILARQTLLEFNRGFSPLLFLLRYPFSESSTYRYYFEPEKNTAFFSFTPERLYRRKNNELLTEALAGTCSRETIDNGNGDACQQLLNSEKDIREHKFVKDTIVRELEPICSDIDMEERVRALQLNRLAHLYTQCRAELKPEASNDSAVLKTLHPTPAVGGVPKTKALEQIIQLEPFSRGWYAGPVGWISRNSAEFAVGIRSAVAKENMFYLYSGAGLVRGSNPESEWEEVDQKIADILAITRQKR</sequence>
<dbReference type="Proteomes" id="UP000246278">
    <property type="component" value="Unassembled WGS sequence"/>
</dbReference>
<keyword evidence="4" id="KW-0479">Metal-binding</keyword>
<gene>
    <name evidence="4" type="primary">menF</name>
    <name evidence="6" type="ORF">CR164_02695</name>
</gene>
<comment type="catalytic activity">
    <reaction evidence="1 4">
        <text>chorismate = isochorismate</text>
        <dbReference type="Rhea" id="RHEA:18985"/>
        <dbReference type="ChEBI" id="CHEBI:29748"/>
        <dbReference type="ChEBI" id="CHEBI:29780"/>
        <dbReference type="EC" id="5.4.4.2"/>
    </reaction>
</comment>
<accession>A0A317T7M4</accession>
<evidence type="ECO:0000256" key="2">
    <source>
        <dbReference type="ARBA" id="ARBA00005297"/>
    </source>
</evidence>
<evidence type="ECO:0000256" key="1">
    <source>
        <dbReference type="ARBA" id="ARBA00000799"/>
    </source>
</evidence>
<dbReference type="SUPFAM" id="SSF56322">
    <property type="entry name" value="ADC synthase"/>
    <property type="match status" value="1"/>
</dbReference>
<keyword evidence="4" id="KW-0474">Menaquinone biosynthesis</keyword>
<evidence type="ECO:0000256" key="4">
    <source>
        <dbReference type="HAMAP-Rule" id="MF_01935"/>
    </source>
</evidence>
<reference evidence="7" key="1">
    <citation type="submission" date="2017-10" db="EMBL/GenBank/DDBJ databases">
        <authorList>
            <person name="Gaisin V.A."/>
            <person name="Rysina M.S."/>
            <person name="Grouzdev D.S."/>
        </authorList>
    </citation>
    <scope>NUCLEOTIDE SEQUENCE [LARGE SCALE GENOMIC DNA]</scope>
    <source>
        <strain evidence="7">V1</strain>
    </source>
</reference>
<dbReference type="PANTHER" id="PTHR42839">
    <property type="entry name" value="ISOCHORISMATE SYNTHASE ENTC"/>
    <property type="match status" value="1"/>
</dbReference>
<dbReference type="InterPro" id="IPR015890">
    <property type="entry name" value="Chorismate_C"/>
</dbReference>
<keyword evidence="7" id="KW-1185">Reference proteome</keyword>
<dbReference type="HAMAP" id="MF_01935">
    <property type="entry name" value="MenF"/>
    <property type="match status" value="1"/>
</dbReference>
<dbReference type="UniPathway" id="UPA01057">
    <property type="reaction ID" value="UER00163"/>
</dbReference>
<comment type="similarity">
    <text evidence="2 4">Belongs to the isochorismate synthase family.</text>
</comment>